<dbReference type="NCBIfam" id="TIGR00652">
    <property type="entry name" value="DapF"/>
    <property type="match status" value="1"/>
</dbReference>
<dbReference type="PANTHER" id="PTHR31689:SF0">
    <property type="entry name" value="DIAMINOPIMELATE EPIMERASE"/>
    <property type="match status" value="1"/>
</dbReference>
<feature type="active site" description="Proton acceptor" evidence="8">
    <location>
        <position position="197"/>
    </location>
</feature>
<comment type="function">
    <text evidence="8">Catalyzes the stereoinversion of LL-2,6-diaminopimelate (L,L-DAP) to meso-diaminopimelate (meso-DAP), a precursor of L-lysine and an essential component of the bacterial peptidoglycan.</text>
</comment>
<feature type="binding site" evidence="8">
    <location>
        <begin position="198"/>
        <end position="199"/>
    </location>
    <ligand>
        <name>substrate</name>
    </ligand>
</feature>
<organism evidence="10 11">
    <name type="scientific">Helicobacter mustelae (strain ATCC 43772 / CCUG 25715 / CIP 103759 / LMG 18044 / NCTC 12198 / R85-136P)</name>
    <name type="common">Campylobacter mustelae</name>
    <dbReference type="NCBI Taxonomy" id="679897"/>
    <lineage>
        <taxon>Bacteria</taxon>
        <taxon>Pseudomonadati</taxon>
        <taxon>Campylobacterota</taxon>
        <taxon>Epsilonproteobacteria</taxon>
        <taxon>Campylobacterales</taxon>
        <taxon>Helicobacteraceae</taxon>
        <taxon>Helicobacter</taxon>
    </lineage>
</organism>
<evidence type="ECO:0000256" key="3">
    <source>
        <dbReference type="ARBA" id="ARBA00013080"/>
    </source>
</evidence>
<reference evidence="10 11" key="1">
    <citation type="journal article" date="2010" name="BMC Genomics">
        <title>Comparative genomics and proteomics of Helicobacter mustelae, an ulcerogenic and carcinogenic gastric pathogen.</title>
        <authorList>
            <person name="O'Toole P.W."/>
            <person name="Snelling W.J."/>
            <person name="Canchaya C."/>
            <person name="Forde B.M."/>
            <person name="Hardie K.R."/>
            <person name="Josenhans C."/>
            <person name="Graham R.L.J."/>
            <person name="McMullan G."/>
            <person name="Parkhill J."/>
            <person name="Belda E."/>
            <person name="Bentley S.D."/>
        </authorList>
    </citation>
    <scope>NUCLEOTIDE SEQUENCE [LARGE SCALE GENOMIC DNA]</scope>
    <source>
        <strain evidence="11">ATCC 43772 / LMG 18044 / NCTC 12198 / 12198</strain>
    </source>
</reference>
<evidence type="ECO:0000256" key="7">
    <source>
        <dbReference type="ARBA" id="ARBA00051712"/>
    </source>
</evidence>
<name>D3UFT0_HELM1</name>
<evidence type="ECO:0000313" key="10">
    <source>
        <dbReference type="EMBL" id="CBG39351.1"/>
    </source>
</evidence>
<dbReference type="InterPro" id="IPR001653">
    <property type="entry name" value="DAP_epimerase_DapF"/>
</dbReference>
<comment type="caution">
    <text evidence="8">Lacks conserved residue(s) required for the propagation of feature annotation.</text>
</comment>
<protein>
    <recommendedName>
        <fullName evidence="3 8">Diaminopimelate epimerase</fullName>
        <shortName evidence="8">DAP epimerase</shortName>
        <ecNumber evidence="3 8">5.1.1.7</ecNumber>
    </recommendedName>
    <alternativeName>
        <fullName evidence="8">PLP-independent amino acid racemase</fullName>
    </alternativeName>
</protein>
<evidence type="ECO:0000256" key="5">
    <source>
        <dbReference type="ARBA" id="ARBA00023154"/>
    </source>
</evidence>
<comment type="pathway">
    <text evidence="1 8">Amino-acid biosynthesis; L-lysine biosynthesis via DAP pathway; DL-2,6-diaminopimelate from LL-2,6-diaminopimelate: step 1/1.</text>
</comment>
<dbReference type="EMBL" id="FN555004">
    <property type="protein sequence ID" value="CBG39351.1"/>
    <property type="molecule type" value="Genomic_DNA"/>
</dbReference>
<dbReference type="PROSITE" id="PS01326">
    <property type="entry name" value="DAP_EPIMERASE"/>
    <property type="match status" value="1"/>
</dbReference>
<dbReference type="UniPathway" id="UPA00034">
    <property type="reaction ID" value="UER00025"/>
</dbReference>
<feature type="active site" description="Proton donor" evidence="8">
    <location>
        <position position="69"/>
    </location>
</feature>
<dbReference type="HAMAP" id="MF_00197">
    <property type="entry name" value="DAP_epimerase"/>
    <property type="match status" value="1"/>
</dbReference>
<dbReference type="EC" id="5.1.1.7" evidence="3 8"/>
<feature type="binding site" evidence="8">
    <location>
        <begin position="70"/>
        <end position="71"/>
    </location>
    <ligand>
        <name>substrate</name>
    </ligand>
</feature>
<evidence type="ECO:0000256" key="1">
    <source>
        <dbReference type="ARBA" id="ARBA00005196"/>
    </source>
</evidence>
<comment type="subunit">
    <text evidence="8">Homodimer.</text>
</comment>
<evidence type="ECO:0000256" key="4">
    <source>
        <dbReference type="ARBA" id="ARBA00022605"/>
    </source>
</evidence>
<sequence>MIVEKYSGSGNDFLITHLCQHPSPKDLAKELCHRHLGIGADGFIILKPHQTYAYAWEFYNSDGSSALMCGNASRCVAHYANKHHLAKAQHIFWAGARAIEVHVKKNTVATHLGKPSTVETLSLISSYASYAYKIDTGVPHLVIFAKSQKSLPAYATQELKDLREEYNANVNVVYAKNPKTLYVHTYERGVEDITLACGTGMAAASGVYHFLHPDHCLFTCLPPSREELILKVEEQNIIFEGKVRHIATCYIDA</sequence>
<feature type="binding site" evidence="8">
    <location>
        <position position="11"/>
    </location>
    <ligand>
        <name>substrate</name>
    </ligand>
</feature>
<feature type="active site" evidence="9">
    <location>
        <position position="69"/>
    </location>
</feature>
<comment type="similarity">
    <text evidence="2 8">Belongs to the diaminopimelate epimerase family.</text>
</comment>
<dbReference type="STRING" id="679897.HMU00870"/>
<dbReference type="PANTHER" id="PTHR31689">
    <property type="entry name" value="DIAMINOPIMELATE EPIMERASE, CHLOROPLASTIC"/>
    <property type="match status" value="1"/>
</dbReference>
<evidence type="ECO:0000256" key="8">
    <source>
        <dbReference type="HAMAP-Rule" id="MF_00197"/>
    </source>
</evidence>
<dbReference type="GO" id="GO:0005829">
    <property type="term" value="C:cytosol"/>
    <property type="evidence" value="ECO:0007669"/>
    <property type="project" value="TreeGrafter"/>
</dbReference>
<dbReference type="AlphaFoldDB" id="D3UFT0"/>
<dbReference type="GO" id="GO:0008837">
    <property type="term" value="F:diaminopimelate epimerase activity"/>
    <property type="evidence" value="ECO:0007669"/>
    <property type="project" value="UniProtKB-UniRule"/>
</dbReference>
<dbReference type="Gene3D" id="3.10.310.10">
    <property type="entry name" value="Diaminopimelate Epimerase, Chain A, domain 1"/>
    <property type="match status" value="2"/>
</dbReference>
<evidence type="ECO:0000313" key="11">
    <source>
        <dbReference type="Proteomes" id="UP000001522"/>
    </source>
</evidence>
<feature type="binding site" evidence="8">
    <location>
        <begin position="187"/>
        <end position="188"/>
    </location>
    <ligand>
        <name>substrate</name>
    </ligand>
</feature>
<comment type="catalytic activity">
    <reaction evidence="7 8">
        <text>(2S,6S)-2,6-diaminopimelate = meso-2,6-diaminopimelate</text>
        <dbReference type="Rhea" id="RHEA:15393"/>
        <dbReference type="ChEBI" id="CHEBI:57609"/>
        <dbReference type="ChEBI" id="CHEBI:57791"/>
        <dbReference type="EC" id="5.1.1.7"/>
    </reaction>
</comment>
<keyword evidence="5 8" id="KW-0457">Lysine biosynthesis</keyword>
<dbReference type="RefSeq" id="WP_013022449.1">
    <property type="nucleotide sequence ID" value="NC_013949.1"/>
</dbReference>
<feature type="site" description="Could be important to modulate the pK values of the two catalytic cysteine residues" evidence="8">
    <location>
        <position position="187"/>
    </location>
</feature>
<comment type="subcellular location">
    <subcellularLocation>
        <location evidence="8">Cytoplasm</location>
    </subcellularLocation>
</comment>
<keyword evidence="6 8" id="KW-0413">Isomerase</keyword>
<evidence type="ECO:0000256" key="9">
    <source>
        <dbReference type="PROSITE-ProRule" id="PRU10125"/>
    </source>
</evidence>
<keyword evidence="11" id="KW-1185">Reference proteome</keyword>
<gene>
    <name evidence="8 10" type="primary">dapF</name>
    <name evidence="10" type="ordered locus">HMU00870</name>
</gene>
<keyword evidence="4 8" id="KW-0028">Amino-acid biosynthesis</keyword>
<feature type="binding site" evidence="8">
    <location>
        <position position="169"/>
    </location>
    <ligand>
        <name>substrate</name>
    </ligand>
</feature>
<dbReference type="InterPro" id="IPR018510">
    <property type="entry name" value="DAP_epimerase_AS"/>
</dbReference>
<dbReference type="Proteomes" id="UP000001522">
    <property type="component" value="Chromosome"/>
</dbReference>
<dbReference type="GO" id="GO:0009089">
    <property type="term" value="P:lysine biosynthetic process via diaminopimelate"/>
    <property type="evidence" value="ECO:0007669"/>
    <property type="project" value="UniProtKB-UniRule"/>
</dbReference>
<dbReference type="SUPFAM" id="SSF54506">
    <property type="entry name" value="Diaminopimelate epimerase-like"/>
    <property type="match status" value="2"/>
</dbReference>
<dbReference type="KEGG" id="hms:HMU00870"/>
<proteinExistence type="inferred from homology"/>
<keyword evidence="8" id="KW-0963">Cytoplasm</keyword>
<feature type="site" description="Could be important to modulate the pK values of the two catalytic cysteine residues" evidence="8">
    <location>
        <position position="140"/>
    </location>
</feature>
<accession>D3UFT0</accession>
<dbReference type="eggNOG" id="COG0253">
    <property type="taxonomic scope" value="Bacteria"/>
</dbReference>
<evidence type="ECO:0000256" key="2">
    <source>
        <dbReference type="ARBA" id="ARBA00010219"/>
    </source>
</evidence>
<dbReference type="HOGENOM" id="CLU_053306_3_2_7"/>
<dbReference type="Pfam" id="PF01678">
    <property type="entry name" value="DAP_epimerase"/>
    <property type="match status" value="1"/>
</dbReference>
<feature type="binding site" evidence="8">
    <location>
        <position position="60"/>
    </location>
    <ligand>
        <name>substrate</name>
    </ligand>
</feature>
<evidence type="ECO:0000256" key="6">
    <source>
        <dbReference type="ARBA" id="ARBA00023235"/>
    </source>
</evidence>